<protein>
    <recommendedName>
        <fullName evidence="5">Esterase family protein</fullName>
    </recommendedName>
</protein>
<evidence type="ECO:0000256" key="2">
    <source>
        <dbReference type="SAM" id="Phobius"/>
    </source>
</evidence>
<dbReference type="InterPro" id="IPR050583">
    <property type="entry name" value="Mycobacterial_A85_antigen"/>
</dbReference>
<name>A0A9W6PSK6_9ACTN</name>
<dbReference type="EMBL" id="BSRZ01000003">
    <property type="protein sequence ID" value="GLW63779.1"/>
    <property type="molecule type" value="Genomic_DNA"/>
</dbReference>
<proteinExistence type="predicted"/>
<feature type="region of interest" description="Disordered" evidence="1">
    <location>
        <begin position="28"/>
        <end position="127"/>
    </location>
</feature>
<dbReference type="AlphaFoldDB" id="A0A9W6PSK6"/>
<reference evidence="3" key="1">
    <citation type="submission" date="2023-02" db="EMBL/GenBank/DDBJ databases">
        <title>Actinomadura rubrobrunea NBRC 14622.</title>
        <authorList>
            <person name="Ichikawa N."/>
            <person name="Sato H."/>
            <person name="Tonouchi N."/>
        </authorList>
    </citation>
    <scope>NUCLEOTIDE SEQUENCE</scope>
    <source>
        <strain evidence="3">NBRC 14622</strain>
    </source>
</reference>
<dbReference type="GO" id="GO:0016747">
    <property type="term" value="F:acyltransferase activity, transferring groups other than amino-acyl groups"/>
    <property type="evidence" value="ECO:0007669"/>
    <property type="project" value="TreeGrafter"/>
</dbReference>
<dbReference type="PANTHER" id="PTHR48098">
    <property type="entry name" value="ENTEROCHELIN ESTERASE-RELATED"/>
    <property type="match status" value="1"/>
</dbReference>
<dbReference type="SUPFAM" id="SSF53474">
    <property type="entry name" value="alpha/beta-Hydrolases"/>
    <property type="match status" value="1"/>
</dbReference>
<organism evidence="3 4">
    <name type="scientific">Actinomadura rubrobrunea</name>
    <dbReference type="NCBI Taxonomy" id="115335"/>
    <lineage>
        <taxon>Bacteria</taxon>
        <taxon>Bacillati</taxon>
        <taxon>Actinomycetota</taxon>
        <taxon>Actinomycetes</taxon>
        <taxon>Streptosporangiales</taxon>
        <taxon>Thermomonosporaceae</taxon>
        <taxon>Actinomadura</taxon>
    </lineage>
</organism>
<evidence type="ECO:0008006" key="5">
    <source>
        <dbReference type="Google" id="ProtNLM"/>
    </source>
</evidence>
<comment type="caution">
    <text evidence="3">The sequence shown here is derived from an EMBL/GenBank/DDBJ whole genome shotgun (WGS) entry which is preliminary data.</text>
</comment>
<keyword evidence="4" id="KW-1185">Reference proteome</keyword>
<gene>
    <name evidence="3" type="ORF">Arub01_20230</name>
</gene>
<dbReference type="Gene3D" id="3.40.50.1820">
    <property type="entry name" value="alpha/beta hydrolase"/>
    <property type="match status" value="1"/>
</dbReference>
<keyword evidence="2" id="KW-1133">Transmembrane helix</keyword>
<keyword evidence="2" id="KW-0812">Transmembrane</keyword>
<feature type="compositionally biased region" description="Gly residues" evidence="1">
    <location>
        <begin position="96"/>
        <end position="107"/>
    </location>
</feature>
<evidence type="ECO:0000313" key="3">
    <source>
        <dbReference type="EMBL" id="GLW63779.1"/>
    </source>
</evidence>
<dbReference type="PANTHER" id="PTHR48098:SF1">
    <property type="entry name" value="DIACYLGLYCEROL ACYLTRANSFERASE_MYCOLYLTRANSFERASE AG85A"/>
    <property type="match status" value="1"/>
</dbReference>
<evidence type="ECO:0000256" key="1">
    <source>
        <dbReference type="SAM" id="MobiDB-lite"/>
    </source>
</evidence>
<sequence length="408" mass="43839">MRKRTDRLIAIGSLTAVAVVPTILVLGPWDGDDRAGVRGFTGPTPIADAGTGPQGPPSPSASPSRTGGRPPERPAANNVLPFPTLSPAPSPSSSAGKGGGAGSGGGSRRAADDGAKITNVTWRGKRQADVTVRSPALGTSHKVRVLVPKTWSSSATRTWPVVYAFHGGNDTYVSWTRSTDIEQVAAAYDVIVVMPEGRNGSYTDWYNYGRGGIPKWETFHMVEVRQLMERNFHAGASRAAIGISSGAQGAVTYAARYPGMFRYAAAYSGVLSMLSPGIPALLLYINSTNTNGAPERIWGDPVRDRANWVAHDPTSLAPRLRGTKVYVSSGNGQPGPYDPPDKAPWDIAYLSESQVERASKDFVQRARSVGVPVTANFYGPGSHRWPYWQREMHRTWPEIMRSIGARKL</sequence>
<accession>A0A9W6PSK6</accession>
<feature type="transmembrane region" description="Helical" evidence="2">
    <location>
        <begin position="7"/>
        <end position="29"/>
    </location>
</feature>
<keyword evidence="2" id="KW-0472">Membrane</keyword>
<dbReference type="Pfam" id="PF00756">
    <property type="entry name" value="Esterase"/>
    <property type="match status" value="1"/>
</dbReference>
<dbReference type="InterPro" id="IPR000801">
    <property type="entry name" value="Esterase-like"/>
</dbReference>
<dbReference type="RefSeq" id="WP_067909171.1">
    <property type="nucleotide sequence ID" value="NZ_BSRZ01000003.1"/>
</dbReference>
<dbReference type="InterPro" id="IPR029058">
    <property type="entry name" value="AB_hydrolase_fold"/>
</dbReference>
<dbReference type="Proteomes" id="UP001165124">
    <property type="component" value="Unassembled WGS sequence"/>
</dbReference>
<evidence type="ECO:0000313" key="4">
    <source>
        <dbReference type="Proteomes" id="UP001165124"/>
    </source>
</evidence>